<evidence type="ECO:0000313" key="2">
    <source>
        <dbReference type="Proteomes" id="UP001627284"/>
    </source>
</evidence>
<dbReference type="Proteomes" id="UP001627284">
    <property type="component" value="Unassembled WGS sequence"/>
</dbReference>
<keyword evidence="2" id="KW-1185">Reference proteome</keyword>
<dbReference type="EMBL" id="JBJKTR010000015">
    <property type="protein sequence ID" value="KAL3341610.1"/>
    <property type="molecule type" value="Genomic_DNA"/>
</dbReference>
<feature type="non-terminal residue" evidence="1">
    <location>
        <position position="1"/>
    </location>
</feature>
<protein>
    <submittedName>
        <fullName evidence="1">Uncharacterized protein</fullName>
    </submittedName>
</protein>
<reference evidence="1 2" key="1">
    <citation type="submission" date="2024-05" db="EMBL/GenBank/DDBJ databases">
        <title>De novo assembly of an allotetraploid wild potato.</title>
        <authorList>
            <person name="Hosaka A.J."/>
        </authorList>
    </citation>
    <scope>NUCLEOTIDE SEQUENCE [LARGE SCALE GENOMIC DNA]</scope>
    <source>
        <tissue evidence="1">Young leaves</tissue>
    </source>
</reference>
<name>A0ABD2SC75_9SOLN</name>
<comment type="caution">
    <text evidence="1">The sequence shown here is derived from an EMBL/GenBank/DDBJ whole genome shotgun (WGS) entry which is preliminary data.</text>
</comment>
<proteinExistence type="predicted"/>
<evidence type="ECO:0000313" key="1">
    <source>
        <dbReference type="EMBL" id="KAL3341610.1"/>
    </source>
</evidence>
<dbReference type="AlphaFoldDB" id="A0ABD2SC75"/>
<dbReference type="EMBL" id="JBJKTR010000015">
    <property type="protein sequence ID" value="KAL3341609.1"/>
    <property type="molecule type" value="Genomic_DNA"/>
</dbReference>
<sequence>QFIFYFKFPPSSHFNEIQMVGEVNRHNYSGVRHNDCGVRHNDGGVRHIGGGIQHIGAIDEKKDKSKSPASLLKLIVSSSSSIRKFIISNCLIFNLIKFEL</sequence>
<accession>A0ABD2SC75</accession>
<gene>
    <name evidence="1" type="ORF">AABB24_025917</name>
</gene>
<organism evidence="1 2">
    <name type="scientific">Solanum stoloniferum</name>
    <dbReference type="NCBI Taxonomy" id="62892"/>
    <lineage>
        <taxon>Eukaryota</taxon>
        <taxon>Viridiplantae</taxon>
        <taxon>Streptophyta</taxon>
        <taxon>Embryophyta</taxon>
        <taxon>Tracheophyta</taxon>
        <taxon>Spermatophyta</taxon>
        <taxon>Magnoliopsida</taxon>
        <taxon>eudicotyledons</taxon>
        <taxon>Gunneridae</taxon>
        <taxon>Pentapetalae</taxon>
        <taxon>asterids</taxon>
        <taxon>lamiids</taxon>
        <taxon>Solanales</taxon>
        <taxon>Solanaceae</taxon>
        <taxon>Solanoideae</taxon>
        <taxon>Solaneae</taxon>
        <taxon>Solanum</taxon>
    </lineage>
</organism>